<gene>
    <name evidence="1" type="ORF">FGADI_8699</name>
</gene>
<dbReference type="Proteomes" id="UP000604273">
    <property type="component" value="Unassembled WGS sequence"/>
</dbReference>
<dbReference type="AlphaFoldDB" id="A0A8H4WTR0"/>
<name>A0A8H4WTR0_9HYPO</name>
<dbReference type="OrthoDB" id="5103968at2759"/>
<keyword evidence="2" id="KW-1185">Reference proteome</keyword>
<evidence type="ECO:0000313" key="2">
    <source>
        <dbReference type="Proteomes" id="UP000604273"/>
    </source>
</evidence>
<protein>
    <submittedName>
        <fullName evidence="1">Uncharacterized protein</fullName>
    </submittedName>
</protein>
<organism evidence="1 2">
    <name type="scientific">Fusarium gaditjirri</name>
    <dbReference type="NCBI Taxonomy" id="282569"/>
    <lineage>
        <taxon>Eukaryota</taxon>
        <taxon>Fungi</taxon>
        <taxon>Dikarya</taxon>
        <taxon>Ascomycota</taxon>
        <taxon>Pezizomycotina</taxon>
        <taxon>Sordariomycetes</taxon>
        <taxon>Hypocreomycetidae</taxon>
        <taxon>Hypocreales</taxon>
        <taxon>Nectriaceae</taxon>
        <taxon>Fusarium</taxon>
        <taxon>Fusarium nisikadoi species complex</taxon>
    </lineage>
</organism>
<dbReference type="EMBL" id="JABFAI010000232">
    <property type="protein sequence ID" value="KAF4949636.1"/>
    <property type="molecule type" value="Genomic_DNA"/>
</dbReference>
<sequence>MLLNRSQPSLGRPFGQLVTTPAWFADSPVLIDLTVPYIISDSIAFGNGRRPIFSLISAGEVMVFLSKGAAQMFGHLLFILRKKISESLPLSAAARMAGIDKSFVMSYDMPLYIPNPDSTALASYISAITGVGIFAKEADTRQLARETVSSMKARGWQPSAGLAIQYQRPVTPTEAFVPVQDVPDKLKHLGEARKPLMTVNTWQRPQVISASDVRNLSWENYYQIGENFSPRQLSSFLH</sequence>
<comment type="caution">
    <text evidence="1">The sequence shown here is derived from an EMBL/GenBank/DDBJ whole genome shotgun (WGS) entry which is preliminary data.</text>
</comment>
<evidence type="ECO:0000313" key="1">
    <source>
        <dbReference type="EMBL" id="KAF4949636.1"/>
    </source>
</evidence>
<proteinExistence type="predicted"/>
<reference evidence="1" key="1">
    <citation type="journal article" date="2020" name="BMC Genomics">
        <title>Correction to: Identification and distribution of gene clusters required for synthesis of sphingolipid metabolism inhibitors in diverse species of the filamentous fungus Fusarium.</title>
        <authorList>
            <person name="Kim H.S."/>
            <person name="Lohmar J.M."/>
            <person name="Busman M."/>
            <person name="Brown D.W."/>
            <person name="Naumann T.A."/>
            <person name="Divon H.H."/>
            <person name="Lysoe E."/>
            <person name="Uhlig S."/>
            <person name="Proctor R.H."/>
        </authorList>
    </citation>
    <scope>NUCLEOTIDE SEQUENCE</scope>
    <source>
        <strain evidence="1">NRRL 45417</strain>
    </source>
</reference>
<reference evidence="1" key="2">
    <citation type="submission" date="2020-05" db="EMBL/GenBank/DDBJ databases">
        <authorList>
            <person name="Kim H.-S."/>
            <person name="Proctor R.H."/>
            <person name="Brown D.W."/>
        </authorList>
    </citation>
    <scope>NUCLEOTIDE SEQUENCE</scope>
    <source>
        <strain evidence="1">NRRL 45417</strain>
    </source>
</reference>
<accession>A0A8H4WTR0</accession>